<feature type="region of interest" description="Disordered" evidence="2">
    <location>
        <begin position="508"/>
        <end position="538"/>
    </location>
</feature>
<accession>A0AAE0SLL9</accession>
<protein>
    <recommendedName>
        <fullName evidence="3">DED domain-containing protein</fullName>
    </recommendedName>
</protein>
<evidence type="ECO:0000313" key="5">
    <source>
        <dbReference type="Proteomes" id="UP001195483"/>
    </source>
</evidence>
<gene>
    <name evidence="4" type="ORF">CHS0354_007085</name>
</gene>
<dbReference type="EMBL" id="JAEAOA010000477">
    <property type="protein sequence ID" value="KAK3594185.1"/>
    <property type="molecule type" value="Genomic_DNA"/>
</dbReference>
<dbReference type="GO" id="GO:0042981">
    <property type="term" value="P:regulation of apoptotic process"/>
    <property type="evidence" value="ECO:0007669"/>
    <property type="project" value="InterPro"/>
</dbReference>
<dbReference type="SUPFAM" id="SSF47986">
    <property type="entry name" value="DEATH domain"/>
    <property type="match status" value="1"/>
</dbReference>
<reference evidence="4" key="2">
    <citation type="journal article" date="2021" name="Genome Biol. Evol.">
        <title>Developing a high-quality reference genome for a parasitic bivalve with doubly uniparental inheritance (Bivalvia: Unionida).</title>
        <authorList>
            <person name="Smith C.H."/>
        </authorList>
    </citation>
    <scope>NUCLEOTIDE SEQUENCE</scope>
    <source>
        <strain evidence="4">CHS0354</strain>
        <tissue evidence="4">Mantle</tissue>
    </source>
</reference>
<evidence type="ECO:0000256" key="1">
    <source>
        <dbReference type="SAM" id="Coils"/>
    </source>
</evidence>
<dbReference type="InterPro" id="IPR001875">
    <property type="entry name" value="DED_dom"/>
</dbReference>
<comment type="caution">
    <text evidence="4">The sequence shown here is derived from an EMBL/GenBank/DDBJ whole genome shotgun (WGS) entry which is preliminary data.</text>
</comment>
<feature type="domain" description="DED" evidence="3">
    <location>
        <begin position="26"/>
        <end position="106"/>
    </location>
</feature>
<dbReference type="Gene3D" id="1.10.533.10">
    <property type="entry name" value="Death Domain, Fas"/>
    <property type="match status" value="1"/>
</dbReference>
<keyword evidence="5" id="KW-1185">Reference proteome</keyword>
<dbReference type="InterPro" id="IPR011029">
    <property type="entry name" value="DEATH-like_dom_sf"/>
</dbReference>
<keyword evidence="1" id="KW-0175">Coiled coil</keyword>
<name>A0AAE0SLL9_9BIVA</name>
<feature type="compositionally biased region" description="Basic and acidic residues" evidence="2">
    <location>
        <begin position="508"/>
        <end position="521"/>
    </location>
</feature>
<reference evidence="4" key="3">
    <citation type="submission" date="2023-05" db="EMBL/GenBank/DDBJ databases">
        <authorList>
            <person name="Smith C.H."/>
        </authorList>
    </citation>
    <scope>NUCLEOTIDE SEQUENCE</scope>
    <source>
        <strain evidence="4">CHS0354</strain>
        <tissue evidence="4">Mantle</tissue>
    </source>
</reference>
<evidence type="ECO:0000313" key="4">
    <source>
        <dbReference type="EMBL" id="KAK3594185.1"/>
    </source>
</evidence>
<evidence type="ECO:0000256" key="2">
    <source>
        <dbReference type="SAM" id="MobiDB-lite"/>
    </source>
</evidence>
<sequence length="603" mass="69566">MADTDEGERTECLPVHVLKLPSEDWRFNIFLDDLASNISDEELARLKNYVSGDGGLGLGILEQIDTPLESFKILKKRMIVSKDNLITLQSMLWHLKNKELHRKAVEYARDVGNALYFYAPSDKPENGYKHVKLHVQGKDFSKIRRSDLEQLRTIVSQLVMIPAQFVLVSGLEPSSSFIITFMIPEYHVSVLVEIISKQTTHDLTELGIDTIYVDDKKFSLSGAGEYKVLLSQEEQNVAKTFGRLKVAEQQLEQREIEYLKLSRELEVSRQELKQAGENKQNICNMMGALNQLHLFQNDLGPINGEVSSLKIQSALANLRFSLRKVKDLKYDTDVIMNLLQANSYLADTQVRAEFIGRMKYLMTNIEMQKAIIISQQQAIYLLQFVSESTPQEALTIFMSQLWNTFQQLASQTVGVNIPLPLIEILRKYSHLLHKRERQILHRFHTWSKEEDDIVEKNPSLFLEMLVVKECQRFGVSINLANFIPPLFEKVQRKDLARKYEDDIKRLESEQRKQSNDAKAHDVQPSTTAFKEQQKSQKLDEMNTRLKHLENMIKELVDNKSESSNLLKDFMNPMNLPIWGSKLPSFLKEQQESEHSHPPTNAFL</sequence>
<organism evidence="4 5">
    <name type="scientific">Potamilus streckersoni</name>
    <dbReference type="NCBI Taxonomy" id="2493646"/>
    <lineage>
        <taxon>Eukaryota</taxon>
        <taxon>Metazoa</taxon>
        <taxon>Spiralia</taxon>
        <taxon>Lophotrochozoa</taxon>
        <taxon>Mollusca</taxon>
        <taxon>Bivalvia</taxon>
        <taxon>Autobranchia</taxon>
        <taxon>Heteroconchia</taxon>
        <taxon>Palaeoheterodonta</taxon>
        <taxon>Unionida</taxon>
        <taxon>Unionoidea</taxon>
        <taxon>Unionidae</taxon>
        <taxon>Ambleminae</taxon>
        <taxon>Lampsilini</taxon>
        <taxon>Potamilus</taxon>
    </lineage>
</organism>
<proteinExistence type="predicted"/>
<feature type="coiled-coil region" evidence="1">
    <location>
        <begin position="244"/>
        <end position="278"/>
    </location>
</feature>
<dbReference type="AlphaFoldDB" id="A0AAE0SLL9"/>
<dbReference type="PROSITE" id="PS50168">
    <property type="entry name" value="DED"/>
    <property type="match status" value="1"/>
</dbReference>
<evidence type="ECO:0000259" key="3">
    <source>
        <dbReference type="PROSITE" id="PS50168"/>
    </source>
</evidence>
<dbReference type="Proteomes" id="UP001195483">
    <property type="component" value="Unassembled WGS sequence"/>
</dbReference>
<reference evidence="4" key="1">
    <citation type="journal article" date="2021" name="Genome Biol. Evol.">
        <title>A High-Quality Reference Genome for a Parasitic Bivalve with Doubly Uniparental Inheritance (Bivalvia: Unionida).</title>
        <authorList>
            <person name="Smith C.H."/>
        </authorList>
    </citation>
    <scope>NUCLEOTIDE SEQUENCE</scope>
    <source>
        <strain evidence="4">CHS0354</strain>
    </source>
</reference>